<dbReference type="PANTHER" id="PTHR37042:SF4">
    <property type="entry name" value="OUTER MEMBRANE PROTEIN RV1973"/>
    <property type="match status" value="1"/>
</dbReference>
<dbReference type="EMBL" id="BSTK01000011">
    <property type="protein sequence ID" value="GLY88710.1"/>
    <property type="molecule type" value="Genomic_DNA"/>
</dbReference>
<gene>
    <name evidence="3" type="ORF">Airi02_066390</name>
</gene>
<protein>
    <recommendedName>
        <fullName evidence="5">Mce-associated membrane protein</fullName>
    </recommendedName>
</protein>
<keyword evidence="4" id="KW-1185">Reference proteome</keyword>
<accession>A0A9W6S5J0</accession>
<dbReference type="RefSeq" id="WP_285578525.1">
    <property type="nucleotide sequence ID" value="NZ_BSTK01000011.1"/>
</dbReference>
<evidence type="ECO:0000313" key="4">
    <source>
        <dbReference type="Proteomes" id="UP001165074"/>
    </source>
</evidence>
<dbReference type="Proteomes" id="UP001165074">
    <property type="component" value="Unassembled WGS sequence"/>
</dbReference>
<keyword evidence="2" id="KW-0472">Membrane</keyword>
<reference evidence="3" key="1">
    <citation type="submission" date="2023-03" db="EMBL/GenBank/DDBJ databases">
        <title>Actinoallomurus iriomotensis NBRC 103684.</title>
        <authorList>
            <person name="Ichikawa N."/>
            <person name="Sato H."/>
            <person name="Tonouchi N."/>
        </authorList>
    </citation>
    <scope>NUCLEOTIDE SEQUENCE</scope>
    <source>
        <strain evidence="3">NBRC 103684</strain>
    </source>
</reference>
<evidence type="ECO:0000256" key="1">
    <source>
        <dbReference type="ARBA" id="ARBA00004370"/>
    </source>
</evidence>
<dbReference type="AlphaFoldDB" id="A0A9W6S5J0"/>
<comment type="subcellular location">
    <subcellularLocation>
        <location evidence="1">Membrane</location>
    </subcellularLocation>
</comment>
<dbReference type="PANTHER" id="PTHR37042">
    <property type="entry name" value="OUTER MEMBRANE PROTEIN RV1973"/>
    <property type="match status" value="1"/>
</dbReference>
<organism evidence="3 4">
    <name type="scientific">Actinoallomurus iriomotensis</name>
    <dbReference type="NCBI Taxonomy" id="478107"/>
    <lineage>
        <taxon>Bacteria</taxon>
        <taxon>Bacillati</taxon>
        <taxon>Actinomycetota</taxon>
        <taxon>Actinomycetes</taxon>
        <taxon>Streptosporangiales</taxon>
        <taxon>Thermomonosporaceae</taxon>
        <taxon>Actinoallomurus</taxon>
    </lineage>
</organism>
<evidence type="ECO:0000256" key="2">
    <source>
        <dbReference type="ARBA" id="ARBA00023136"/>
    </source>
</evidence>
<sequence length="158" mass="16800">MRVLGVALLAAAAVFCGWSGWTYHQSAHSSSVPFARARDQVRRDARQEIAVLNTLDPRQSDAGLGRWLDASTGTLRDSLRRTSAQDRQKALSSGTAAVGTVTDLAVTELDTHAGTAQVIATVQVKLGSSLERKRFTAVLARTGARWKLSSLTAVPVGA</sequence>
<dbReference type="GO" id="GO:0016020">
    <property type="term" value="C:membrane"/>
    <property type="evidence" value="ECO:0007669"/>
    <property type="project" value="UniProtKB-SubCell"/>
</dbReference>
<evidence type="ECO:0000313" key="3">
    <source>
        <dbReference type="EMBL" id="GLY88710.1"/>
    </source>
</evidence>
<proteinExistence type="predicted"/>
<name>A0A9W6S5J0_9ACTN</name>
<evidence type="ECO:0008006" key="5">
    <source>
        <dbReference type="Google" id="ProtNLM"/>
    </source>
</evidence>
<comment type="caution">
    <text evidence="3">The sequence shown here is derived from an EMBL/GenBank/DDBJ whole genome shotgun (WGS) entry which is preliminary data.</text>
</comment>